<dbReference type="Gene3D" id="3.40.50.10440">
    <property type="entry name" value="Dihydroxyacetone kinase, domain 1"/>
    <property type="match status" value="1"/>
</dbReference>
<dbReference type="AlphaFoldDB" id="A0A1M7YIW8"/>
<dbReference type="GO" id="GO:0008289">
    <property type="term" value="F:lipid binding"/>
    <property type="evidence" value="ECO:0007669"/>
    <property type="project" value="UniProtKB-KW"/>
</dbReference>
<dbReference type="Gene3D" id="2.20.28.50">
    <property type="entry name" value="degv family protein"/>
    <property type="match status" value="1"/>
</dbReference>
<reference evidence="3 4" key="1">
    <citation type="submission" date="2016-12" db="EMBL/GenBank/DDBJ databases">
        <authorList>
            <person name="Song W.-J."/>
            <person name="Kurnit D.M."/>
        </authorList>
    </citation>
    <scope>NUCLEOTIDE SEQUENCE [LARGE SCALE GENOMIC DNA]</scope>
    <source>
        <strain evidence="3 4">DSM 12503</strain>
    </source>
</reference>
<dbReference type="InterPro" id="IPR043168">
    <property type="entry name" value="DegV_C"/>
</dbReference>
<dbReference type="SUPFAM" id="SSF82549">
    <property type="entry name" value="DAK1/DegV-like"/>
    <property type="match status" value="1"/>
</dbReference>
<dbReference type="PROSITE" id="PS51482">
    <property type="entry name" value="DEGV"/>
    <property type="match status" value="1"/>
</dbReference>
<gene>
    <name evidence="3" type="ORF">SAMN02745217_03728</name>
</gene>
<dbReference type="Proteomes" id="UP000184612">
    <property type="component" value="Unassembled WGS sequence"/>
</dbReference>
<dbReference type="OrthoDB" id="9780660at2"/>
<dbReference type="InterPro" id="IPR050270">
    <property type="entry name" value="DegV_domain_contain"/>
</dbReference>
<keyword evidence="4" id="KW-1185">Reference proteome</keyword>
<dbReference type="PANTHER" id="PTHR33434">
    <property type="entry name" value="DEGV DOMAIN-CONTAINING PROTEIN DR_1986-RELATED"/>
    <property type="match status" value="1"/>
</dbReference>
<evidence type="ECO:0000256" key="1">
    <source>
        <dbReference type="ARBA" id="ARBA00003238"/>
    </source>
</evidence>
<proteinExistence type="predicted"/>
<evidence type="ECO:0000313" key="3">
    <source>
        <dbReference type="EMBL" id="SHO52594.1"/>
    </source>
</evidence>
<dbReference type="Pfam" id="PF02645">
    <property type="entry name" value="DegV"/>
    <property type="match status" value="1"/>
</dbReference>
<dbReference type="NCBIfam" id="TIGR00762">
    <property type="entry name" value="DegV"/>
    <property type="match status" value="1"/>
</dbReference>
<dbReference type="RefSeq" id="WP_073590367.1">
    <property type="nucleotide sequence ID" value="NZ_FRFD01000011.1"/>
</dbReference>
<dbReference type="EMBL" id="FRFD01000011">
    <property type="protein sequence ID" value="SHO52594.1"/>
    <property type="molecule type" value="Genomic_DNA"/>
</dbReference>
<dbReference type="STRING" id="1121345.SAMN02745217_03728"/>
<evidence type="ECO:0000256" key="2">
    <source>
        <dbReference type="ARBA" id="ARBA00023121"/>
    </source>
</evidence>
<dbReference type="Gene3D" id="3.30.1180.10">
    <property type="match status" value="1"/>
</dbReference>
<accession>A0A1M7YIW8</accession>
<sequence length="290" mass="32389">MRDYVIVTDGTADLTQEMIEELGIISIPMNFEVEGKAYVHYPDARELSAHEFYEKLRQGGKSVTSLINTDTFLKVFEPLIKEGKDILYISFSSALSGTYNSSLIAKEELEEKYQGTKILCFDSRCASVGEGLCVYTAAELKREGYTIEELFNWLEENVLHLCHWFTVDDLFHLKRGGRVSALSAGIGTALNIKPVLHVDDEGRLIPMEKVRGRKKSIQALFEHMEATVTNPKDQVIFIGHGDAKEDAEYLAGLVKERFPVKDVIINYIGPVVGTHSGPGTIALFFFGTGR</sequence>
<protein>
    <submittedName>
        <fullName evidence="3">EDD domain protein, DegV family</fullName>
    </submittedName>
</protein>
<evidence type="ECO:0000313" key="4">
    <source>
        <dbReference type="Proteomes" id="UP000184612"/>
    </source>
</evidence>
<dbReference type="PANTHER" id="PTHR33434:SF3">
    <property type="entry name" value="DEGV DOMAIN-CONTAINING PROTEIN YITS"/>
    <property type="match status" value="1"/>
</dbReference>
<comment type="function">
    <text evidence="1">May bind long-chain fatty acids, such as palmitate, and may play a role in lipid transport or fatty acid metabolism.</text>
</comment>
<dbReference type="InterPro" id="IPR003797">
    <property type="entry name" value="DegV"/>
</dbReference>
<name>A0A1M7YIW8_9FIRM</name>
<keyword evidence="2" id="KW-0446">Lipid-binding</keyword>
<organism evidence="3 4">
    <name type="scientific">Anaerocolumna xylanovorans DSM 12503</name>
    <dbReference type="NCBI Taxonomy" id="1121345"/>
    <lineage>
        <taxon>Bacteria</taxon>
        <taxon>Bacillati</taxon>
        <taxon>Bacillota</taxon>
        <taxon>Clostridia</taxon>
        <taxon>Lachnospirales</taxon>
        <taxon>Lachnospiraceae</taxon>
        <taxon>Anaerocolumna</taxon>
    </lineage>
</organism>